<dbReference type="NCBIfam" id="TIGR01722">
    <property type="entry name" value="MMSDH"/>
    <property type="match status" value="1"/>
</dbReference>
<dbReference type="PROSITE" id="PS00070">
    <property type="entry name" value="ALDEHYDE_DEHYDR_CYS"/>
    <property type="match status" value="1"/>
</dbReference>
<protein>
    <recommendedName>
        <fullName evidence="2">methylmalonate-semialdehyde dehydrogenase (CoA acylating)</fullName>
        <ecNumber evidence="2">1.2.1.27</ecNumber>
    </recommendedName>
</protein>
<dbReference type="CDD" id="cd07085">
    <property type="entry name" value="ALDH_F6_MMSDH"/>
    <property type="match status" value="1"/>
</dbReference>
<dbReference type="InterPro" id="IPR016160">
    <property type="entry name" value="Ald_DH_CS_CYS"/>
</dbReference>
<keyword evidence="3" id="KW-0560">Oxidoreductase</keyword>
<organism evidence="8 9">
    <name type="scientific">Rhynchospora pubera</name>
    <dbReference type="NCBI Taxonomy" id="906938"/>
    <lineage>
        <taxon>Eukaryota</taxon>
        <taxon>Viridiplantae</taxon>
        <taxon>Streptophyta</taxon>
        <taxon>Embryophyta</taxon>
        <taxon>Tracheophyta</taxon>
        <taxon>Spermatophyta</taxon>
        <taxon>Magnoliopsida</taxon>
        <taxon>Liliopsida</taxon>
        <taxon>Poales</taxon>
        <taxon>Cyperaceae</taxon>
        <taxon>Cyperoideae</taxon>
        <taxon>Rhynchosporeae</taxon>
        <taxon>Rhynchospora</taxon>
    </lineage>
</organism>
<evidence type="ECO:0000313" key="8">
    <source>
        <dbReference type="EMBL" id="KAJ4760521.1"/>
    </source>
</evidence>
<gene>
    <name evidence="8" type="ORF">LUZ62_070896</name>
</gene>
<dbReference type="InterPro" id="IPR010061">
    <property type="entry name" value="MeMal-semiAld_DH"/>
</dbReference>
<keyword evidence="9" id="KW-1185">Reference proteome</keyword>
<name>A0AAV8CZ38_9POAL</name>
<feature type="region of interest" description="Disordered" evidence="5">
    <location>
        <begin position="97"/>
        <end position="139"/>
    </location>
</feature>
<dbReference type="InterPro" id="IPR016161">
    <property type="entry name" value="Ald_DH/histidinol_DH"/>
</dbReference>
<sequence length="1037" mass="114003">MKEPSSLSSSSHLSSLPCLHGDLCTREVTFCMLLSLLLISFAFLAVDSRKGISVSWFSLESPLLNPRVRASGDGVLFSRSDSIKPGGRKERLVELHRSELDSRDSVENSSHGSSISLPPVAAPSTAPMPDPTLFNNSLMNDTISLPETRDSGRRDIKLEKIELGLARSRAAIRNAIQNKSSLANLSDMDYVPIGPIYRNAYAFHRSYVEMEKKFKVYIYKEGEPPIFHDGPCKSIYSSEGRFIHSMETDDKFQTRDPELAHVYFLPFSVVNMVTLIYVPNSHDNGPLRRTISDYIDVIATKYPYWNRSVGADHFMLSCHDWGPYVSRGHPHLFSNSIRVLCNANTTEGFNPSKDVSLPEINLNTDSISSIIGGPSASHRPILAFFAGGDHGPIRPLLLKHWKNKDNDIQVYEYLRKGVSYYDMMRKSKYCICPSGYEVASPRIVEALYLECVPVTIGDNYVLPFNLYNQKSFKYIRSNLLLLSWVLSTSLLSLPFPSLRKTKMLRATLHRASGFQPWRLSASLVSISRLSTASDTIPSSHPARLPNLIGGEFVDSSAKDWIDVINPATQEVVSQVPLTTNEEFNAAVESAKRAFPQWRNTPVTTRQRVMFKLQELIRSNMDKLALNITTEQGKTLKDAQGDVFRGLEVVEHACGMGTLQMGEYVTNVANGIDTYSIREPLGVCAGICPFNFPAMIPLWMFPIAVTCGNTFVLKPSEKDPGAAMILAELALEAGLPKGVLNIVHGTNDVVNSICDDEDIKAISFVGSNTAGMHIYARAAAKGKRVQSNMGAKNHAIVLPDANVDATLNALVAAGFGAAGQRCMALSTVVFVGGSEPWEDELVKRARQLKVSAGIEPETDLGPVITKQAKDRICRLIQSGIDSGARVVLDGRDIVVPKYEDGNFVGPTILADVSSDMECYKEEIFGPVLLLMKAETLEDAINIVNRNKYGNGASIFTTSGIAARKFQTEIEAGQVGINVPIPVPLPFFSFTGSKASFAGDLNFYGKAGVQFYTQIKTITQQWKESSGQGISLAMPTSQK</sequence>
<proteinExistence type="inferred from homology"/>
<dbReference type="SUPFAM" id="SSF53720">
    <property type="entry name" value="ALDH-like"/>
    <property type="match status" value="1"/>
</dbReference>
<comment type="similarity">
    <text evidence="1">Belongs to the aldehyde dehydrogenase family.</text>
</comment>
<evidence type="ECO:0000256" key="4">
    <source>
        <dbReference type="ARBA" id="ARBA00023027"/>
    </source>
</evidence>
<evidence type="ECO:0000259" key="7">
    <source>
        <dbReference type="Pfam" id="PF03016"/>
    </source>
</evidence>
<keyword evidence="4" id="KW-0520">NAD</keyword>
<feature type="compositionally biased region" description="Polar residues" evidence="5">
    <location>
        <begin position="107"/>
        <end position="116"/>
    </location>
</feature>
<feature type="domain" description="Exostosin GT47" evidence="7">
    <location>
        <begin position="210"/>
        <end position="472"/>
    </location>
</feature>
<dbReference type="InterPro" id="IPR016162">
    <property type="entry name" value="Ald_DH_N"/>
</dbReference>
<dbReference type="GO" id="GO:0005739">
    <property type="term" value="C:mitochondrion"/>
    <property type="evidence" value="ECO:0007669"/>
    <property type="project" value="TreeGrafter"/>
</dbReference>
<dbReference type="GO" id="GO:0004491">
    <property type="term" value="F:methylmalonate-semialdehyde dehydrogenase (acylating, NAD) activity"/>
    <property type="evidence" value="ECO:0007669"/>
    <property type="project" value="UniProtKB-EC"/>
</dbReference>
<evidence type="ECO:0000256" key="3">
    <source>
        <dbReference type="ARBA" id="ARBA00023002"/>
    </source>
</evidence>
<dbReference type="Gene3D" id="3.40.309.10">
    <property type="entry name" value="Aldehyde Dehydrogenase, Chain A, domain 2"/>
    <property type="match status" value="1"/>
</dbReference>
<dbReference type="Gene3D" id="3.40.605.10">
    <property type="entry name" value="Aldehyde Dehydrogenase, Chain A, domain 1"/>
    <property type="match status" value="1"/>
</dbReference>
<dbReference type="Pfam" id="PF03016">
    <property type="entry name" value="Exostosin_GT47"/>
    <property type="match status" value="1"/>
</dbReference>
<dbReference type="FunFam" id="3.40.309.10:FF:000002">
    <property type="entry name" value="Methylmalonate-semialdehyde dehydrogenase (Acylating)"/>
    <property type="match status" value="1"/>
</dbReference>
<evidence type="ECO:0000256" key="5">
    <source>
        <dbReference type="SAM" id="MobiDB-lite"/>
    </source>
</evidence>
<dbReference type="Proteomes" id="UP001140206">
    <property type="component" value="Chromosome 4"/>
</dbReference>
<dbReference type="InterPro" id="IPR016163">
    <property type="entry name" value="Ald_DH_C"/>
</dbReference>
<feature type="compositionally biased region" description="Basic and acidic residues" evidence="5">
    <location>
        <begin position="97"/>
        <end position="106"/>
    </location>
</feature>
<dbReference type="PANTHER" id="PTHR43866">
    <property type="entry name" value="MALONATE-SEMIALDEHYDE DEHYDROGENASE"/>
    <property type="match status" value="1"/>
</dbReference>
<evidence type="ECO:0000313" key="9">
    <source>
        <dbReference type="Proteomes" id="UP001140206"/>
    </source>
</evidence>
<evidence type="ECO:0000256" key="2">
    <source>
        <dbReference type="ARBA" id="ARBA00013048"/>
    </source>
</evidence>
<dbReference type="EMBL" id="JAMFTS010000004">
    <property type="protein sequence ID" value="KAJ4760521.1"/>
    <property type="molecule type" value="Genomic_DNA"/>
</dbReference>
<evidence type="ECO:0000256" key="1">
    <source>
        <dbReference type="ARBA" id="ARBA00009986"/>
    </source>
</evidence>
<dbReference type="FunFam" id="3.40.605.10:FF:000003">
    <property type="entry name" value="Methylmalonate-semialdehyde dehydrogenase [acylating]"/>
    <property type="match status" value="1"/>
</dbReference>
<reference evidence="8" key="1">
    <citation type="submission" date="2022-08" db="EMBL/GenBank/DDBJ databases">
        <authorList>
            <person name="Marques A."/>
        </authorList>
    </citation>
    <scope>NUCLEOTIDE SEQUENCE</scope>
    <source>
        <strain evidence="8">RhyPub2mFocal</strain>
        <tissue evidence="8">Leaves</tissue>
    </source>
</reference>
<dbReference type="EC" id="1.2.1.27" evidence="2"/>
<dbReference type="GO" id="GO:0006574">
    <property type="term" value="P:L-valine catabolic process"/>
    <property type="evidence" value="ECO:0007669"/>
    <property type="project" value="TreeGrafter"/>
</dbReference>
<dbReference type="AlphaFoldDB" id="A0AAV8CZ38"/>
<dbReference type="Pfam" id="PF00171">
    <property type="entry name" value="Aldedh"/>
    <property type="match status" value="1"/>
</dbReference>
<dbReference type="PANTHER" id="PTHR43866:SF3">
    <property type="entry name" value="METHYLMALONATE-SEMIALDEHYDE DEHYDROGENASE [ACYLATING], MITOCHONDRIAL"/>
    <property type="match status" value="1"/>
</dbReference>
<dbReference type="InterPro" id="IPR040911">
    <property type="entry name" value="Exostosin_GT47"/>
</dbReference>
<evidence type="ECO:0000259" key="6">
    <source>
        <dbReference type="Pfam" id="PF00171"/>
    </source>
</evidence>
<accession>A0AAV8CZ38</accession>
<dbReference type="GO" id="GO:0006210">
    <property type="term" value="P:thymine catabolic process"/>
    <property type="evidence" value="ECO:0007669"/>
    <property type="project" value="TreeGrafter"/>
</dbReference>
<comment type="caution">
    <text evidence="8">The sequence shown here is derived from an EMBL/GenBank/DDBJ whole genome shotgun (WGS) entry which is preliminary data.</text>
</comment>
<dbReference type="InterPro" id="IPR015590">
    <property type="entry name" value="Aldehyde_DH_dom"/>
</dbReference>
<feature type="domain" description="Aldehyde dehydrogenase" evidence="6">
    <location>
        <begin position="552"/>
        <end position="1016"/>
    </location>
</feature>